<accession>A0A841ASA7</accession>
<dbReference type="SUPFAM" id="SSF51261">
    <property type="entry name" value="Duplicated hybrid motif"/>
    <property type="match status" value="1"/>
</dbReference>
<dbReference type="InterPro" id="IPR050570">
    <property type="entry name" value="Cell_wall_metabolism_enzyme"/>
</dbReference>
<organism evidence="4 5">
    <name type="scientific">Conyzicola lurida</name>
    <dbReference type="NCBI Taxonomy" id="1172621"/>
    <lineage>
        <taxon>Bacteria</taxon>
        <taxon>Bacillati</taxon>
        <taxon>Actinomycetota</taxon>
        <taxon>Actinomycetes</taxon>
        <taxon>Micrococcales</taxon>
        <taxon>Microbacteriaceae</taxon>
        <taxon>Conyzicola</taxon>
    </lineage>
</organism>
<feature type="domain" description="M23ase beta-sheet core" evidence="3">
    <location>
        <begin position="299"/>
        <end position="398"/>
    </location>
</feature>
<dbReference type="Proteomes" id="UP000536685">
    <property type="component" value="Unassembled WGS sequence"/>
</dbReference>
<dbReference type="GO" id="GO:0004222">
    <property type="term" value="F:metalloendopeptidase activity"/>
    <property type="evidence" value="ECO:0007669"/>
    <property type="project" value="TreeGrafter"/>
</dbReference>
<dbReference type="EMBL" id="JACHMJ010000001">
    <property type="protein sequence ID" value="MBB5844566.1"/>
    <property type="molecule type" value="Genomic_DNA"/>
</dbReference>
<dbReference type="RefSeq" id="WP_184238829.1">
    <property type="nucleotide sequence ID" value="NZ_JACHMJ010000001.1"/>
</dbReference>
<dbReference type="PANTHER" id="PTHR21666:SF270">
    <property type="entry name" value="MUREIN HYDROLASE ACTIVATOR ENVC"/>
    <property type="match status" value="1"/>
</dbReference>
<evidence type="ECO:0000256" key="1">
    <source>
        <dbReference type="SAM" id="MobiDB-lite"/>
    </source>
</evidence>
<evidence type="ECO:0000256" key="2">
    <source>
        <dbReference type="SAM" id="Phobius"/>
    </source>
</evidence>
<feature type="region of interest" description="Disordered" evidence="1">
    <location>
        <begin position="1"/>
        <end position="36"/>
    </location>
</feature>
<dbReference type="InterPro" id="IPR011055">
    <property type="entry name" value="Dup_hybrid_motif"/>
</dbReference>
<reference evidence="4 5" key="1">
    <citation type="submission" date="2020-08" db="EMBL/GenBank/DDBJ databases">
        <title>Sequencing the genomes of 1000 actinobacteria strains.</title>
        <authorList>
            <person name="Klenk H.-P."/>
        </authorList>
    </citation>
    <scope>NUCLEOTIDE SEQUENCE [LARGE SCALE GENOMIC DNA]</scope>
    <source>
        <strain evidence="4 5">DSM 105784</strain>
    </source>
</reference>
<evidence type="ECO:0000313" key="4">
    <source>
        <dbReference type="EMBL" id="MBB5844566.1"/>
    </source>
</evidence>
<comment type="caution">
    <text evidence="4">The sequence shown here is derived from an EMBL/GenBank/DDBJ whole genome shotgun (WGS) entry which is preliminary data.</text>
</comment>
<keyword evidence="2" id="KW-0472">Membrane</keyword>
<dbReference type="PANTHER" id="PTHR21666">
    <property type="entry name" value="PEPTIDASE-RELATED"/>
    <property type="match status" value="1"/>
</dbReference>
<proteinExistence type="predicted"/>
<keyword evidence="2" id="KW-1133">Transmembrane helix</keyword>
<evidence type="ECO:0000313" key="5">
    <source>
        <dbReference type="Proteomes" id="UP000536685"/>
    </source>
</evidence>
<dbReference type="Pfam" id="PF01551">
    <property type="entry name" value="Peptidase_M23"/>
    <property type="match status" value="1"/>
</dbReference>
<name>A0A841ASA7_9MICO</name>
<dbReference type="CDD" id="cd12797">
    <property type="entry name" value="M23_peptidase"/>
    <property type="match status" value="1"/>
</dbReference>
<keyword evidence="5" id="KW-1185">Reference proteome</keyword>
<protein>
    <submittedName>
        <fullName evidence="4">Murein DD-endopeptidase MepM/ murein hydrolase activator NlpD</fullName>
    </submittedName>
</protein>
<feature type="transmembrane region" description="Helical" evidence="2">
    <location>
        <begin position="181"/>
        <end position="200"/>
    </location>
</feature>
<dbReference type="InterPro" id="IPR016047">
    <property type="entry name" value="M23ase_b-sheet_dom"/>
</dbReference>
<dbReference type="AlphaFoldDB" id="A0A841ASA7"/>
<sequence>MTNETSAPLTRRQLREMEANGRFAPPVPTPAPSVSAPAVPIASEAAVPVEPSKPTEANLFAALPLAVEASITELPVEKTSADDLAAPTLHVEASVDDDAVAPAPVDDPFLASLFAAPEQTVHPEAIPMVDGPVRGSSWVKRPKLRRAKAERPAVVRVKKRSSKSRADVAAKVRRKSRPASTLLSIGAMLFSGALLVGTTVPANAFMTFAAEDVNGTTVIMADAGEAQKVAVSADTSIGSLARDAFEVTSYAEVLTAKYGTRIYSFTPTAGDIRWPFPYATPISSGYGDRVAPCRGCSSHHNGVDFTPGSGTPIYAIADGVITESKFGGSFGQHVYMSHVIDGKQVDSIYGHMIQGSSPVVEGQTVKVGDFLGLVGSTGASTGAHLHLEVHLDGVAVDPFAWLQANAR</sequence>
<evidence type="ECO:0000259" key="3">
    <source>
        <dbReference type="Pfam" id="PF01551"/>
    </source>
</evidence>
<dbReference type="Gene3D" id="2.70.70.10">
    <property type="entry name" value="Glucose Permease (Domain IIA)"/>
    <property type="match status" value="1"/>
</dbReference>
<keyword evidence="2" id="KW-0812">Transmembrane</keyword>
<gene>
    <name evidence="4" type="ORF">HD599_002889</name>
</gene>
<keyword evidence="4" id="KW-0378">Hydrolase</keyword>